<gene>
    <name evidence="2" type="ORF">GSOID_T00019084001</name>
</gene>
<evidence type="ECO:0000256" key="1">
    <source>
        <dbReference type="SAM" id="MobiDB-lite"/>
    </source>
</evidence>
<evidence type="ECO:0008006" key="3">
    <source>
        <dbReference type="Google" id="ProtNLM"/>
    </source>
</evidence>
<proteinExistence type="predicted"/>
<sequence>MDNWTESESETMNQTLCNANAESVSSSTNESFHEEPSTQDISIVRLDTSQESLSPQKFTTLPIPREKSGKERKTEYTEILKKIKKCTPNSERKRNHGGKDLNSCSAKKRKISETTPQIESIISKTKQKSGLTDSDANEPETKRKPMKLPKIVKMPEVVLPKIFGKKPKEKMETIKTAGKAKWTERYSKTISPIELTRSNRTITANDKNSQTATKSVSNKANTKLKFDKEFLELQKQFELDERTREQYMADLAEYKNLCNGAKTTKQIKDQKGENWNLFGKGKAASQKNEQLSKQIMLLGGNAGIVDQWDYALSYEHEDVPGNIDDIMKKINESETQKNELSAWFAHKDHSVIKHSKKQYISSLFASAFAGLTVIANIMDHKTNKRVIEYGFDSKESHKELKAFRKKMEELSKFATNGKRVLTTWQSFPILLSGLIPVPPSLKIAKLVLDNFSLDQAQGEFPATSQNKTILRYLLRKMGIETIEKRYESDVVRMVTNITGDYERNQIPILVATKNSSKSKTQVTTNPNLIKETVIWLICLNTDLEPEEVDLADLRAVRKSKQGRIILTELAKIAAYEPNGLGELLNKDFINKFFSNRINVPITKANPESKEKEATPKSDQIRLDILEGRIPKGPLEPDTIIPGPELFIKDVHRKQTMAINDIKARLGNKNRMSKKAEKKFKSQMKSQQASQNNIEDFTKTATTTGITNPTEKEIDLLFQTARTINETKANKNEKIKILSTNPGKACSRTMREISDAEPEAHVYCLNELQIKTETLLDPGTWPPEHTVYSSKASADGMSYTAIMIKNVLKHRVTPHAAPGNCTAIDIKINENITKRIVSTYRHNNKDPPLCYYHKNWNKTKYIFVEWIREIVRRARQDKVQLVLCGDWNICLSKHRGQDDLQMVEGLKNAVKSLVNLIMGNTHFRTWASPSEIDVFFVSHATQATCVALNLHRPPCSYDGHTGHMINMPFEKPLTQYEVKISTLVEKEDMFKYMIENYGKHESRMNGCVTTEKKIETSYNILNEALEKCGRKIGKIAQKGAGIFMPTPKDTWKYRNAANILADEWEKRRANPEKKYDEKTHTLRINLIKVSVMCKKLHARDSKTRTEKIVGKVESCNPVNFWETVNQLLAEPPVRELENNVNEHMKEVLALQQKTATDPKNYKGHT</sequence>
<dbReference type="SUPFAM" id="SSF56219">
    <property type="entry name" value="DNase I-like"/>
    <property type="match status" value="1"/>
</dbReference>
<reference evidence="2" key="1">
    <citation type="journal article" date="2010" name="Science">
        <title>Plasticity of animal genome architecture unmasked by rapid evolution of a pelagic tunicate.</title>
        <authorList>
            <person name="Denoeud F."/>
            <person name="Henriet S."/>
            <person name="Mungpakdee S."/>
            <person name="Aury J.M."/>
            <person name="Da Silva C."/>
            <person name="Brinkmann H."/>
            <person name="Mikhaleva J."/>
            <person name="Olsen L.C."/>
            <person name="Jubin C."/>
            <person name="Canestro C."/>
            <person name="Bouquet J.M."/>
            <person name="Danks G."/>
            <person name="Poulain J."/>
            <person name="Campsteijn C."/>
            <person name="Adamski M."/>
            <person name="Cross I."/>
            <person name="Yadetie F."/>
            <person name="Muffato M."/>
            <person name="Louis A."/>
            <person name="Butcher S."/>
            <person name="Tsagkogeorga G."/>
            <person name="Konrad A."/>
            <person name="Singh S."/>
            <person name="Jensen M.F."/>
            <person name="Cong E.H."/>
            <person name="Eikeseth-Otteraa H."/>
            <person name="Noel B."/>
            <person name="Anthouard V."/>
            <person name="Porcel B.M."/>
            <person name="Kachouri-Lafond R."/>
            <person name="Nishino A."/>
            <person name="Ugolini M."/>
            <person name="Chourrout P."/>
            <person name="Nishida H."/>
            <person name="Aasland R."/>
            <person name="Huzurbazar S."/>
            <person name="Westhof E."/>
            <person name="Delsuc F."/>
            <person name="Lehrach H."/>
            <person name="Reinhardt R."/>
            <person name="Weissenbach J."/>
            <person name="Roy S.W."/>
            <person name="Artiguenave F."/>
            <person name="Postlethwait J.H."/>
            <person name="Manak J.R."/>
            <person name="Thompson E.M."/>
            <person name="Jaillon O."/>
            <person name="Du Pasquier L."/>
            <person name="Boudinot P."/>
            <person name="Liberles D.A."/>
            <person name="Volff J.N."/>
            <person name="Philippe H."/>
            <person name="Lenhard B."/>
            <person name="Roest Crollius H."/>
            <person name="Wincker P."/>
            <person name="Chourrout D."/>
        </authorList>
    </citation>
    <scope>NUCLEOTIDE SEQUENCE [LARGE SCALE GENOMIC DNA]</scope>
</reference>
<feature type="compositionally biased region" description="Polar residues" evidence="1">
    <location>
        <begin position="113"/>
        <end position="134"/>
    </location>
</feature>
<name>E4Y675_OIKDI</name>
<dbReference type="AlphaFoldDB" id="E4Y675"/>
<feature type="region of interest" description="Disordered" evidence="1">
    <location>
        <begin position="1"/>
        <end position="145"/>
    </location>
</feature>
<dbReference type="Proteomes" id="UP000011014">
    <property type="component" value="Unassembled WGS sequence"/>
</dbReference>
<dbReference type="EMBL" id="FN654293">
    <property type="protein sequence ID" value="CBY31125.1"/>
    <property type="molecule type" value="Genomic_DNA"/>
</dbReference>
<organism evidence="2">
    <name type="scientific">Oikopleura dioica</name>
    <name type="common">Tunicate</name>
    <dbReference type="NCBI Taxonomy" id="34765"/>
    <lineage>
        <taxon>Eukaryota</taxon>
        <taxon>Metazoa</taxon>
        <taxon>Chordata</taxon>
        <taxon>Tunicata</taxon>
        <taxon>Appendicularia</taxon>
        <taxon>Copelata</taxon>
        <taxon>Oikopleuridae</taxon>
        <taxon>Oikopleura</taxon>
    </lineage>
</organism>
<dbReference type="InterPro" id="IPR036691">
    <property type="entry name" value="Endo/exonu/phosph_ase_sf"/>
</dbReference>
<feature type="compositionally biased region" description="Polar residues" evidence="1">
    <location>
        <begin position="10"/>
        <end position="30"/>
    </location>
</feature>
<accession>E4Y675</accession>
<feature type="compositionally biased region" description="Polar residues" evidence="1">
    <location>
        <begin position="47"/>
        <end position="59"/>
    </location>
</feature>
<feature type="compositionally biased region" description="Basic and acidic residues" evidence="1">
    <location>
        <begin position="64"/>
        <end position="81"/>
    </location>
</feature>
<evidence type="ECO:0000313" key="2">
    <source>
        <dbReference type="EMBL" id="CBY31125.1"/>
    </source>
</evidence>
<protein>
    <recommendedName>
        <fullName evidence="3">Endonuclease/exonuclease/phosphatase domain-containing protein</fullName>
    </recommendedName>
</protein>
<dbReference type="Gene3D" id="3.60.10.10">
    <property type="entry name" value="Endonuclease/exonuclease/phosphatase"/>
    <property type="match status" value="1"/>
</dbReference>